<dbReference type="STRING" id="578459.A0A194S7E8"/>
<dbReference type="Proteomes" id="UP000053890">
    <property type="component" value="Unassembled WGS sequence"/>
</dbReference>
<protein>
    <recommendedName>
        <fullName evidence="5">Large ribosomal subunit protein uL15/eL18 domain-containing protein</fullName>
    </recommendedName>
</protein>
<organism evidence="6 7">
    <name type="scientific">Rhodotorula graminis (strain WP1)</name>
    <dbReference type="NCBI Taxonomy" id="578459"/>
    <lineage>
        <taxon>Eukaryota</taxon>
        <taxon>Fungi</taxon>
        <taxon>Dikarya</taxon>
        <taxon>Basidiomycota</taxon>
        <taxon>Pucciniomycotina</taxon>
        <taxon>Microbotryomycetes</taxon>
        <taxon>Sporidiobolales</taxon>
        <taxon>Sporidiobolaceae</taxon>
        <taxon>Rhodotorula</taxon>
    </lineage>
</organism>
<dbReference type="InterPro" id="IPR030878">
    <property type="entry name" value="Ribosomal_uL15"/>
</dbReference>
<evidence type="ECO:0000256" key="2">
    <source>
        <dbReference type="ARBA" id="ARBA00022980"/>
    </source>
</evidence>
<dbReference type="HAMAP" id="MF_01341">
    <property type="entry name" value="Ribosomal_uL15"/>
    <property type="match status" value="1"/>
</dbReference>
<feature type="region of interest" description="Disordered" evidence="4">
    <location>
        <begin position="34"/>
        <end position="53"/>
    </location>
</feature>
<sequence>MSLARSFQRLSLAAPTHAASSSSRPVPSLVLAAATSRSWSSSPSTSTTTATRSYASHATHLGNLAPHPGSKSNRKRIGRGIGSGRGGTSGRGHKGQGARSGNSKLKAGFEGGQTPLTRAFPKRGFTNPNADNLVPLNLERLQHWIDRGLIDPSRPITMRELYQTRCVHGVHDGVKLLADGAQHFTAEGVEIVVSKASDRAIKAVEKLGGTLVARYENRLTLRALIRPESFFLKGRPLPGKADPVARRHLLYYSNPDKRGYLALEALRVREQREREQGEGAELRVEVQGQQGEAAPQPSA</sequence>
<feature type="region of interest" description="Disordered" evidence="4">
    <location>
        <begin position="272"/>
        <end position="299"/>
    </location>
</feature>
<feature type="compositionally biased region" description="Gly residues" evidence="4">
    <location>
        <begin position="79"/>
        <end position="90"/>
    </location>
</feature>
<dbReference type="GO" id="GO:0006412">
    <property type="term" value="P:translation"/>
    <property type="evidence" value="ECO:0007669"/>
    <property type="project" value="InterPro"/>
</dbReference>
<dbReference type="EMBL" id="KQ474076">
    <property type="protein sequence ID" value="KPV76512.1"/>
    <property type="molecule type" value="Genomic_DNA"/>
</dbReference>
<dbReference type="InterPro" id="IPR036227">
    <property type="entry name" value="Ribosomal_uL15/eL18_sf"/>
</dbReference>
<evidence type="ECO:0000256" key="1">
    <source>
        <dbReference type="ARBA" id="ARBA00007320"/>
    </source>
</evidence>
<dbReference type="GO" id="GO:0003735">
    <property type="term" value="F:structural constituent of ribosome"/>
    <property type="evidence" value="ECO:0007669"/>
    <property type="project" value="InterPro"/>
</dbReference>
<dbReference type="Gene3D" id="3.100.10.10">
    <property type="match status" value="1"/>
</dbReference>
<feature type="region of interest" description="Disordered" evidence="4">
    <location>
        <begin position="59"/>
        <end position="124"/>
    </location>
</feature>
<dbReference type="GO" id="GO:0005762">
    <property type="term" value="C:mitochondrial large ribosomal subunit"/>
    <property type="evidence" value="ECO:0007669"/>
    <property type="project" value="TreeGrafter"/>
</dbReference>
<feature type="domain" description="Large ribosomal subunit protein uL15/eL18" evidence="5">
    <location>
        <begin position="135"/>
        <end position="211"/>
    </location>
</feature>
<keyword evidence="7" id="KW-1185">Reference proteome</keyword>
<reference evidence="6 7" key="1">
    <citation type="journal article" date="2015" name="Front. Microbiol.">
        <title>Genome sequence of the plant growth promoting endophytic yeast Rhodotorula graminis WP1.</title>
        <authorList>
            <person name="Firrincieli A."/>
            <person name="Otillar R."/>
            <person name="Salamov A."/>
            <person name="Schmutz J."/>
            <person name="Khan Z."/>
            <person name="Redman R.S."/>
            <person name="Fleck N.D."/>
            <person name="Lindquist E."/>
            <person name="Grigoriev I.V."/>
            <person name="Doty S.L."/>
        </authorList>
    </citation>
    <scope>NUCLEOTIDE SEQUENCE [LARGE SCALE GENOMIC DNA]</scope>
    <source>
        <strain evidence="6 7">WP1</strain>
    </source>
</reference>
<keyword evidence="2" id="KW-0689">Ribosomal protein</keyword>
<dbReference type="OMA" id="EPGWLVN"/>
<dbReference type="RefSeq" id="XP_018272561.1">
    <property type="nucleotide sequence ID" value="XM_018413256.1"/>
</dbReference>
<dbReference type="InterPro" id="IPR021131">
    <property type="entry name" value="Ribosomal_uL15/eL18"/>
</dbReference>
<evidence type="ECO:0000313" key="7">
    <source>
        <dbReference type="Proteomes" id="UP000053890"/>
    </source>
</evidence>
<dbReference type="AlphaFoldDB" id="A0A194S7E8"/>
<evidence type="ECO:0000256" key="4">
    <source>
        <dbReference type="SAM" id="MobiDB-lite"/>
    </source>
</evidence>
<dbReference type="Pfam" id="PF00828">
    <property type="entry name" value="Ribosomal_L27A"/>
    <property type="match status" value="1"/>
</dbReference>
<dbReference type="PANTHER" id="PTHR12934:SF11">
    <property type="entry name" value="LARGE RIBOSOMAL SUBUNIT PROTEIN UL15M"/>
    <property type="match status" value="1"/>
</dbReference>
<dbReference type="GeneID" id="28973705"/>
<keyword evidence="3" id="KW-0687">Ribonucleoprotein</keyword>
<evidence type="ECO:0000256" key="3">
    <source>
        <dbReference type="ARBA" id="ARBA00023274"/>
    </source>
</evidence>
<gene>
    <name evidence="6" type="ORF">RHOBADRAFT_35158</name>
</gene>
<feature type="compositionally biased region" description="Basic and acidic residues" evidence="4">
    <location>
        <begin position="272"/>
        <end position="284"/>
    </location>
</feature>
<dbReference type="OrthoDB" id="361383at2759"/>
<proteinExistence type="inferred from homology"/>
<evidence type="ECO:0000313" key="6">
    <source>
        <dbReference type="EMBL" id="KPV76512.1"/>
    </source>
</evidence>
<dbReference type="SUPFAM" id="SSF52080">
    <property type="entry name" value="Ribosomal proteins L15p and L18e"/>
    <property type="match status" value="1"/>
</dbReference>
<dbReference type="PANTHER" id="PTHR12934">
    <property type="entry name" value="50S RIBOSOMAL PROTEIN L15"/>
    <property type="match status" value="1"/>
</dbReference>
<dbReference type="InterPro" id="IPR005749">
    <property type="entry name" value="Ribosomal_uL15_bac-type"/>
</dbReference>
<name>A0A194S7E8_RHOGW</name>
<comment type="similarity">
    <text evidence="1">Belongs to the universal ribosomal protein uL15 family.</text>
</comment>
<dbReference type="NCBIfam" id="TIGR01071">
    <property type="entry name" value="rplO_bact"/>
    <property type="match status" value="1"/>
</dbReference>
<evidence type="ECO:0000259" key="5">
    <source>
        <dbReference type="Pfam" id="PF00828"/>
    </source>
</evidence>
<accession>A0A194S7E8</accession>